<dbReference type="eggNOG" id="KOG0420">
    <property type="taxonomic scope" value="Eukaryota"/>
</dbReference>
<name>C3ZRQ8_BRAFL</name>
<dbReference type="SMART" id="SM00212">
    <property type="entry name" value="UBCc"/>
    <property type="match status" value="1"/>
</dbReference>
<sequence>MKYSGLAQEFHQLLRNVERISAGQAAVEDWGSAPLQFGVDIVPKDGLYRRGRFTFKFSLHDQYPQYPPRVVCLTNIYHPNIDTVDEYEGEICLSMLDEWQPTFTLEDVIIGLLFLLYHPNLESPLATVIRTVGVCLLVLLDVIIGLLFLLYHPNLEEPPGYSHRNCRGLFDVIIGLLFLLYHPNLEEPLSPFFEPCMNWEEFAEKVRLSLQGGVVEDYYFQRNQVEEGEVHDGTGPRATNQEPVAIVKPRVTNQEPVAMVKPRVTNQEPVL</sequence>
<feature type="domain" description="UBC core" evidence="1">
    <location>
        <begin position="1"/>
        <end position="153"/>
    </location>
</feature>
<dbReference type="Gene3D" id="3.10.110.10">
    <property type="entry name" value="Ubiquitin Conjugating Enzyme"/>
    <property type="match status" value="1"/>
</dbReference>
<organism>
    <name type="scientific">Branchiostoma floridae</name>
    <name type="common">Florida lancelet</name>
    <name type="synonym">Amphioxus</name>
    <dbReference type="NCBI Taxonomy" id="7739"/>
    <lineage>
        <taxon>Eukaryota</taxon>
        <taxon>Metazoa</taxon>
        <taxon>Chordata</taxon>
        <taxon>Cephalochordata</taxon>
        <taxon>Leptocardii</taxon>
        <taxon>Amphioxiformes</taxon>
        <taxon>Branchiostomatidae</taxon>
        <taxon>Branchiostoma</taxon>
    </lineage>
</organism>
<evidence type="ECO:0000259" key="1">
    <source>
        <dbReference type="PROSITE" id="PS50127"/>
    </source>
</evidence>
<gene>
    <name evidence="2" type="ORF">BRAFLDRAFT_129053</name>
</gene>
<dbReference type="AlphaFoldDB" id="C3ZRQ8"/>
<dbReference type="PANTHER" id="PTHR24068">
    <property type="entry name" value="UBIQUITIN-CONJUGATING ENZYME E2"/>
    <property type="match status" value="1"/>
</dbReference>
<dbReference type="EMBL" id="GG666666">
    <property type="protein sequence ID" value="EEN44858.1"/>
    <property type="molecule type" value="Genomic_DNA"/>
</dbReference>
<dbReference type="SUPFAM" id="SSF54495">
    <property type="entry name" value="UBC-like"/>
    <property type="match status" value="1"/>
</dbReference>
<dbReference type="Pfam" id="PF00179">
    <property type="entry name" value="UQ_con"/>
    <property type="match status" value="1"/>
</dbReference>
<dbReference type="InterPro" id="IPR000608">
    <property type="entry name" value="UBC"/>
</dbReference>
<dbReference type="CDD" id="cd23794">
    <property type="entry name" value="UBCc_UBE2F_UBE2M"/>
    <property type="match status" value="1"/>
</dbReference>
<evidence type="ECO:0000313" key="2">
    <source>
        <dbReference type="EMBL" id="EEN44858.1"/>
    </source>
</evidence>
<dbReference type="InParanoid" id="C3ZRQ8"/>
<dbReference type="STRING" id="7739.C3ZRQ8"/>
<proteinExistence type="predicted"/>
<reference evidence="2" key="1">
    <citation type="journal article" date="2008" name="Nature">
        <title>The amphioxus genome and the evolution of the chordate karyotype.</title>
        <authorList>
            <consortium name="US DOE Joint Genome Institute (JGI-PGF)"/>
            <person name="Putnam N.H."/>
            <person name="Butts T."/>
            <person name="Ferrier D.E.K."/>
            <person name="Furlong R.F."/>
            <person name="Hellsten U."/>
            <person name="Kawashima T."/>
            <person name="Robinson-Rechavi M."/>
            <person name="Shoguchi E."/>
            <person name="Terry A."/>
            <person name="Yu J.-K."/>
            <person name="Benito-Gutierrez E.L."/>
            <person name="Dubchak I."/>
            <person name="Garcia-Fernandez J."/>
            <person name="Gibson-Brown J.J."/>
            <person name="Grigoriev I.V."/>
            <person name="Horton A.C."/>
            <person name="de Jong P.J."/>
            <person name="Jurka J."/>
            <person name="Kapitonov V.V."/>
            <person name="Kohara Y."/>
            <person name="Kuroki Y."/>
            <person name="Lindquist E."/>
            <person name="Lucas S."/>
            <person name="Osoegawa K."/>
            <person name="Pennacchio L.A."/>
            <person name="Salamov A.A."/>
            <person name="Satou Y."/>
            <person name="Sauka-Spengler T."/>
            <person name="Schmutz J."/>
            <person name="Shin-I T."/>
            <person name="Toyoda A."/>
            <person name="Bronner-Fraser M."/>
            <person name="Fujiyama A."/>
            <person name="Holland L.Z."/>
            <person name="Holland P.W.H."/>
            <person name="Satoh N."/>
            <person name="Rokhsar D.S."/>
        </authorList>
    </citation>
    <scope>NUCLEOTIDE SEQUENCE [LARGE SCALE GENOMIC DNA]</scope>
    <source>
        <strain evidence="2">S238N-H82</strain>
        <tissue evidence="2">Testes</tissue>
    </source>
</reference>
<protein>
    <recommendedName>
        <fullName evidence="1">UBC core domain-containing protein</fullName>
    </recommendedName>
</protein>
<dbReference type="InterPro" id="IPR016135">
    <property type="entry name" value="UBQ-conjugating_enzyme/RWD"/>
</dbReference>
<dbReference type="PROSITE" id="PS50127">
    <property type="entry name" value="UBC_2"/>
    <property type="match status" value="1"/>
</dbReference>
<accession>C3ZRQ8</accession>